<evidence type="ECO:0000256" key="5">
    <source>
        <dbReference type="ARBA" id="ARBA00022692"/>
    </source>
</evidence>
<feature type="domain" description="Na+/H+ antiporter NhaC-like C-terminal" evidence="10">
    <location>
        <begin position="36"/>
        <end position="218"/>
    </location>
</feature>
<dbReference type="InterPro" id="IPR018461">
    <property type="entry name" value="Na/H_Antiport_NhaC-like_C"/>
</dbReference>
<evidence type="ECO:0000259" key="10">
    <source>
        <dbReference type="Pfam" id="PF03553"/>
    </source>
</evidence>
<keyword evidence="4" id="KW-1003">Cell membrane</keyword>
<keyword evidence="7 9" id="KW-0472">Membrane</keyword>
<protein>
    <submittedName>
        <fullName evidence="11">Na+/h+ antiporter family</fullName>
    </submittedName>
</protein>
<dbReference type="Pfam" id="PF03553">
    <property type="entry name" value="Na_H_antiporter"/>
    <property type="match status" value="2"/>
</dbReference>
<reference evidence="11 12" key="1">
    <citation type="submission" date="2019-03" db="EMBL/GenBank/DDBJ databases">
        <authorList>
            <person name="Nijsse B."/>
        </authorList>
    </citation>
    <scope>NUCLEOTIDE SEQUENCE [LARGE SCALE GENOMIC DNA]</scope>
    <source>
        <strain evidence="11">Desulfoluna butyratoxydans MSL71</strain>
    </source>
</reference>
<keyword evidence="2" id="KW-0813">Transport</keyword>
<feature type="transmembrane region" description="Helical" evidence="9">
    <location>
        <begin position="283"/>
        <end position="303"/>
    </location>
</feature>
<evidence type="ECO:0000256" key="7">
    <source>
        <dbReference type="ARBA" id="ARBA00023136"/>
    </source>
</evidence>
<feature type="transmembrane region" description="Helical" evidence="9">
    <location>
        <begin position="239"/>
        <end position="263"/>
    </location>
</feature>
<dbReference type="Proteomes" id="UP000507962">
    <property type="component" value="Unassembled WGS sequence"/>
</dbReference>
<keyword evidence="3" id="KW-0050">Antiport</keyword>
<keyword evidence="5 9" id="KW-0812">Transmembrane</keyword>
<feature type="transmembrane region" description="Helical" evidence="9">
    <location>
        <begin position="38"/>
        <end position="59"/>
    </location>
</feature>
<feature type="transmembrane region" description="Helical" evidence="9">
    <location>
        <begin position="386"/>
        <end position="408"/>
    </location>
</feature>
<evidence type="ECO:0000256" key="1">
    <source>
        <dbReference type="ARBA" id="ARBA00004651"/>
    </source>
</evidence>
<dbReference type="EMBL" id="CAADHO010000019">
    <property type="protein sequence ID" value="VFQ47479.1"/>
    <property type="molecule type" value="Genomic_DNA"/>
</dbReference>
<proteinExistence type="inferred from homology"/>
<sequence>MNRIISTQPRVSALLPLGLFLAIFVGSGLYFQSVGTSFAFYQVAAPVAALPAIILSVLLSRQGLTDTVERFLKGAGHSNIMAMCMIYLLAGGFSAVAKATGGVDAVVAVAISIIPASFLLPGLFVVGALISTAMGTSMGTIAALAPIALGVAGEAGLSIALTAGAVTGGAMFGDNLSIISDTTIAATRTQGCEMKDKFRVNVAVAVPAAIITIVLLLFQAKGTTVAEAKDASFLLALPYAAILVMAVSGINVFAVLFSGIILAGLAGFMTTPDFTLLTFAKEIYNGFTGMQEIFILSIFIGGLGELMKAQGGLLALERVVSNAIRHVASSKGGTAIAEMGIGILVFLTNLCTANNTVAILVTGSVAKNIAEANGVEPKRAAGTLDIFACICQGLIPWGAQILLAASIFKISPLAVVGNVHYCMVLFGCTMVALFIPGKKANAPAGA</sequence>
<evidence type="ECO:0000313" key="11">
    <source>
        <dbReference type="EMBL" id="VFQ47479.1"/>
    </source>
</evidence>
<evidence type="ECO:0000256" key="8">
    <source>
        <dbReference type="ARBA" id="ARBA00038435"/>
    </source>
</evidence>
<evidence type="ECO:0000313" key="12">
    <source>
        <dbReference type="Proteomes" id="UP000507962"/>
    </source>
</evidence>
<evidence type="ECO:0000256" key="6">
    <source>
        <dbReference type="ARBA" id="ARBA00022989"/>
    </source>
</evidence>
<comment type="subcellular location">
    <subcellularLocation>
        <location evidence="1">Cell membrane</location>
        <topology evidence="1">Multi-pass membrane protein</topology>
    </subcellularLocation>
</comment>
<dbReference type="PANTHER" id="PTHR33451">
    <property type="entry name" value="MALATE-2H(+)/NA(+)-LACTATE ANTIPORTER"/>
    <property type="match status" value="1"/>
</dbReference>
<dbReference type="GO" id="GO:0015297">
    <property type="term" value="F:antiporter activity"/>
    <property type="evidence" value="ECO:0007669"/>
    <property type="project" value="UniProtKB-KW"/>
</dbReference>
<dbReference type="GO" id="GO:0005886">
    <property type="term" value="C:plasma membrane"/>
    <property type="evidence" value="ECO:0007669"/>
    <property type="project" value="UniProtKB-SubCell"/>
</dbReference>
<evidence type="ECO:0000256" key="3">
    <source>
        <dbReference type="ARBA" id="ARBA00022449"/>
    </source>
</evidence>
<feature type="transmembrane region" description="Helical" evidence="9">
    <location>
        <begin position="105"/>
        <end position="130"/>
    </location>
</feature>
<evidence type="ECO:0000256" key="4">
    <source>
        <dbReference type="ARBA" id="ARBA00022475"/>
    </source>
</evidence>
<feature type="transmembrane region" description="Helical" evidence="9">
    <location>
        <begin position="414"/>
        <end position="435"/>
    </location>
</feature>
<feature type="transmembrane region" description="Helical" evidence="9">
    <location>
        <begin position="198"/>
        <end position="218"/>
    </location>
</feature>
<keyword evidence="12" id="KW-1185">Reference proteome</keyword>
<evidence type="ECO:0000256" key="9">
    <source>
        <dbReference type="SAM" id="Phobius"/>
    </source>
</evidence>
<feature type="domain" description="Na+/H+ antiporter NhaC-like C-terminal" evidence="10">
    <location>
        <begin position="233"/>
        <end position="428"/>
    </location>
</feature>
<organism evidence="11 12">
    <name type="scientific">Desulfoluna butyratoxydans</name>
    <dbReference type="NCBI Taxonomy" id="231438"/>
    <lineage>
        <taxon>Bacteria</taxon>
        <taxon>Pseudomonadati</taxon>
        <taxon>Thermodesulfobacteriota</taxon>
        <taxon>Desulfobacteria</taxon>
        <taxon>Desulfobacterales</taxon>
        <taxon>Desulfolunaceae</taxon>
        <taxon>Desulfoluna</taxon>
    </lineage>
</organism>
<dbReference type="InterPro" id="IPR052180">
    <property type="entry name" value="NhaC_Na-H+_Antiporter"/>
</dbReference>
<dbReference type="PANTHER" id="PTHR33451:SF5">
    <property type="entry name" value="NA+_H+ ANTIPORTER"/>
    <property type="match status" value="1"/>
</dbReference>
<dbReference type="RefSeq" id="WP_180147362.1">
    <property type="nucleotide sequence ID" value="NZ_CAADHO010000019.1"/>
</dbReference>
<name>A0A4U8YVK9_9BACT</name>
<feature type="transmembrane region" description="Helical" evidence="9">
    <location>
        <begin position="12"/>
        <end position="32"/>
    </location>
</feature>
<comment type="similarity">
    <text evidence="8">Belongs to the NhaC Na(+)/H(+) (TC 2.A.35) antiporter family.</text>
</comment>
<accession>A0A4U8YVK9</accession>
<feature type="transmembrane region" description="Helical" evidence="9">
    <location>
        <begin position="80"/>
        <end position="99"/>
    </location>
</feature>
<gene>
    <name evidence="11" type="ORF">MSL71_51790</name>
</gene>
<keyword evidence="6 9" id="KW-1133">Transmembrane helix</keyword>
<dbReference type="AlphaFoldDB" id="A0A4U8YVK9"/>
<evidence type="ECO:0000256" key="2">
    <source>
        <dbReference type="ARBA" id="ARBA00022448"/>
    </source>
</evidence>